<gene>
    <name evidence="2" type="ordered locus">Acry_3427</name>
</gene>
<dbReference type="SUPFAM" id="SSF54427">
    <property type="entry name" value="NTF2-like"/>
    <property type="match status" value="1"/>
</dbReference>
<evidence type="ECO:0000313" key="2">
    <source>
        <dbReference type="EMBL" id="ABQ29033.1"/>
    </source>
</evidence>
<name>A5FTV1_ACICJ</name>
<dbReference type="Pfam" id="PF13474">
    <property type="entry name" value="SnoaL_3"/>
    <property type="match status" value="1"/>
</dbReference>
<organism evidence="2 3">
    <name type="scientific">Acidiphilium cryptum (strain JF-5)</name>
    <dbReference type="NCBI Taxonomy" id="349163"/>
    <lineage>
        <taxon>Bacteria</taxon>
        <taxon>Pseudomonadati</taxon>
        <taxon>Pseudomonadota</taxon>
        <taxon>Alphaproteobacteria</taxon>
        <taxon>Acetobacterales</taxon>
        <taxon>Acidocellaceae</taxon>
        <taxon>Acidiphilium</taxon>
    </lineage>
</organism>
<sequence length="147" mass="16873">MPVTGQENPIDPSTPLGALAEFYRAFNARDVDMMVRNWLQTEEASMDNPLGGIRRGWQEIGPVYERIFTGRAAVTVEFFDYSLHELSDAFLAVGRERGRLVAGDTTLDLKIRTSRWYVRVDGRWRQLHHHGSMEDAELFARYQAAVR</sequence>
<dbReference type="Proteomes" id="UP000000245">
    <property type="component" value="Plasmid pACRY02"/>
</dbReference>
<dbReference type="InterPro" id="IPR032710">
    <property type="entry name" value="NTF2-like_dom_sf"/>
</dbReference>
<dbReference type="HOGENOM" id="CLU_1685170_0_0_5"/>
<evidence type="ECO:0000313" key="3">
    <source>
        <dbReference type="Proteomes" id="UP000000245"/>
    </source>
</evidence>
<keyword evidence="3" id="KW-1185">Reference proteome</keyword>
<proteinExistence type="predicted"/>
<reference evidence="2 3" key="1">
    <citation type="submission" date="2007-05" db="EMBL/GenBank/DDBJ databases">
        <title>Complete sequence of plasmid2 pACRY02 of Acidiphilium cryptum JF-5.</title>
        <authorList>
            <consortium name="US DOE Joint Genome Institute"/>
            <person name="Copeland A."/>
            <person name="Lucas S."/>
            <person name="Lapidus A."/>
            <person name="Barry K."/>
            <person name="Detter J.C."/>
            <person name="Glavina del Rio T."/>
            <person name="Hammon N."/>
            <person name="Israni S."/>
            <person name="Dalin E."/>
            <person name="Tice H."/>
            <person name="Pitluck S."/>
            <person name="Sims D."/>
            <person name="Brettin T."/>
            <person name="Bruce D."/>
            <person name="Han C."/>
            <person name="Schmutz J."/>
            <person name="Larimer F."/>
            <person name="Land M."/>
            <person name="Hauser L."/>
            <person name="Kyrpides N."/>
            <person name="Kim E."/>
            <person name="Magnuson T."/>
            <person name="Richardson P."/>
        </authorList>
    </citation>
    <scope>NUCLEOTIDE SEQUENCE [LARGE SCALE GENOMIC DNA]</scope>
    <source>
        <strain evidence="3">JF-5</strain>
        <plasmid evidence="3">Plasmid pACRY02</plasmid>
    </source>
</reference>
<dbReference type="KEGG" id="acr:Acry_3427"/>
<dbReference type="Gene3D" id="3.10.450.50">
    <property type="match status" value="1"/>
</dbReference>
<keyword evidence="2" id="KW-0614">Plasmid</keyword>
<protein>
    <recommendedName>
        <fullName evidence="1">SnoaL-like domain-containing protein</fullName>
    </recommendedName>
</protein>
<accession>A5FTV1</accession>
<feature type="domain" description="SnoaL-like" evidence="1">
    <location>
        <begin position="18"/>
        <end position="133"/>
    </location>
</feature>
<dbReference type="AlphaFoldDB" id="A5FTV1"/>
<evidence type="ECO:0000259" key="1">
    <source>
        <dbReference type="Pfam" id="PF13474"/>
    </source>
</evidence>
<dbReference type="EMBL" id="CP000690">
    <property type="protein sequence ID" value="ABQ29033.1"/>
    <property type="molecule type" value="Genomic_DNA"/>
</dbReference>
<geneLocation type="plasmid" evidence="2 3">
    <name>pACRY02</name>
</geneLocation>
<dbReference type="InterPro" id="IPR037401">
    <property type="entry name" value="SnoaL-like"/>
</dbReference>